<feature type="domain" description="Nucleoside phosphorylase" evidence="3">
    <location>
        <begin position="28"/>
        <end position="204"/>
    </location>
</feature>
<accession>A0A5J5IJU3</accession>
<evidence type="ECO:0000313" key="4">
    <source>
        <dbReference type="EMBL" id="KAA9040673.1"/>
    </source>
</evidence>
<keyword evidence="4" id="KW-0326">Glycosidase</keyword>
<dbReference type="GO" id="GO:0019284">
    <property type="term" value="P:L-methionine salvage from S-adenosylmethionine"/>
    <property type="evidence" value="ECO:0007669"/>
    <property type="project" value="TreeGrafter"/>
</dbReference>
<dbReference type="NCBIfam" id="TIGR03664">
    <property type="entry name" value="fut_nucase"/>
    <property type="match status" value="1"/>
</dbReference>
<dbReference type="PANTHER" id="PTHR46832">
    <property type="entry name" value="5'-METHYLTHIOADENOSINE/S-ADENOSYLHOMOCYSTEINE NUCLEOSIDASE"/>
    <property type="match status" value="1"/>
</dbReference>
<dbReference type="GO" id="GO:0008930">
    <property type="term" value="F:methylthioadenosine nucleosidase activity"/>
    <property type="evidence" value="ECO:0007669"/>
    <property type="project" value="TreeGrafter"/>
</dbReference>
<dbReference type="Proteomes" id="UP000326903">
    <property type="component" value="Unassembled WGS sequence"/>
</dbReference>
<evidence type="ECO:0000256" key="1">
    <source>
        <dbReference type="HAMAP-Rule" id="MF_00991"/>
    </source>
</evidence>
<comment type="similarity">
    <text evidence="1">Belongs to the PNP/UDP phosphorylase family. Futalosine hydrolase subfamily.</text>
</comment>
<dbReference type="EMBL" id="VYQF01000001">
    <property type="protein sequence ID" value="KAA9040673.1"/>
    <property type="molecule type" value="Genomic_DNA"/>
</dbReference>
<dbReference type="UniPathway" id="UPA00079"/>
<comment type="pathway">
    <text evidence="1">Quinol/quinone metabolism; menaquinone biosynthesis.</text>
</comment>
<keyword evidence="5" id="KW-1185">Reference proteome</keyword>
<evidence type="ECO:0000313" key="5">
    <source>
        <dbReference type="Proteomes" id="UP000326903"/>
    </source>
</evidence>
<dbReference type="RefSeq" id="WP_150412732.1">
    <property type="nucleotide sequence ID" value="NZ_VYQF01000001.1"/>
</dbReference>
<reference evidence="4 5" key="1">
    <citation type="submission" date="2019-09" db="EMBL/GenBank/DDBJ databases">
        <title>Draft genome sequence of Ginsengibacter sp. BR5-29.</title>
        <authorList>
            <person name="Im W.-T."/>
        </authorList>
    </citation>
    <scope>NUCLEOTIDE SEQUENCE [LARGE SCALE GENOMIC DNA]</scope>
    <source>
        <strain evidence="4 5">BR5-29</strain>
    </source>
</reference>
<evidence type="ECO:0000256" key="2">
    <source>
        <dbReference type="NCBIfam" id="TIGR03664"/>
    </source>
</evidence>
<dbReference type="GO" id="GO:0005829">
    <property type="term" value="C:cytosol"/>
    <property type="evidence" value="ECO:0007669"/>
    <property type="project" value="TreeGrafter"/>
</dbReference>
<dbReference type="PANTHER" id="PTHR46832:SF2">
    <property type="entry name" value="FUTALOSINE HYDROLASE"/>
    <property type="match status" value="1"/>
</dbReference>
<dbReference type="GO" id="GO:0008782">
    <property type="term" value="F:adenosylhomocysteine nucleosidase activity"/>
    <property type="evidence" value="ECO:0007669"/>
    <property type="project" value="TreeGrafter"/>
</dbReference>
<protein>
    <recommendedName>
        <fullName evidence="1 2">Futalosine hydrolase</fullName>
        <shortName evidence="1">FL hydrolase</shortName>
        <ecNumber evidence="1 2">3.2.2.26</ecNumber>
    </recommendedName>
    <alternativeName>
        <fullName evidence="1">Futalosine nucleosidase</fullName>
    </alternativeName>
    <alternativeName>
        <fullName evidence="1">Menaquinone biosynthetic enzyme MqnB</fullName>
    </alternativeName>
</protein>
<comment type="catalytic activity">
    <reaction evidence="1">
        <text>futalosine + H2O = dehypoxanthine futalosine + hypoxanthine</text>
        <dbReference type="Rhea" id="RHEA:25904"/>
        <dbReference type="ChEBI" id="CHEBI:15377"/>
        <dbReference type="ChEBI" id="CHEBI:17368"/>
        <dbReference type="ChEBI" id="CHEBI:58863"/>
        <dbReference type="ChEBI" id="CHEBI:58864"/>
        <dbReference type="EC" id="3.2.2.26"/>
    </reaction>
</comment>
<dbReference type="HAMAP" id="MF_00991">
    <property type="entry name" value="MqnB"/>
    <property type="match status" value="1"/>
</dbReference>
<dbReference type="InterPro" id="IPR019963">
    <property type="entry name" value="FL_hydrolase_MqnB"/>
</dbReference>
<name>A0A5J5IJU3_9BACT</name>
<dbReference type="SUPFAM" id="SSF53167">
    <property type="entry name" value="Purine and uridine phosphorylases"/>
    <property type="match status" value="1"/>
</dbReference>
<organism evidence="4 5">
    <name type="scientific">Ginsengibacter hankyongi</name>
    <dbReference type="NCBI Taxonomy" id="2607284"/>
    <lineage>
        <taxon>Bacteria</taxon>
        <taxon>Pseudomonadati</taxon>
        <taxon>Bacteroidota</taxon>
        <taxon>Chitinophagia</taxon>
        <taxon>Chitinophagales</taxon>
        <taxon>Chitinophagaceae</taxon>
        <taxon>Ginsengibacter</taxon>
    </lineage>
</organism>
<dbReference type="InterPro" id="IPR000845">
    <property type="entry name" value="Nucleoside_phosphorylase_d"/>
</dbReference>
<dbReference type="AlphaFoldDB" id="A0A5J5IJU3"/>
<sequence>MNVLVIAATEFEIEPFLRLNNTADVLIAGVGVPSTIYNLTKKLLHSNYDLVIQAGIAGSFTSTLQNGSVTFIEKDTFADIGVDEKGNFKTLFDMGFIKENEFPFTSGWLENQHAFLSKTSLALATGITVNKITDDINEIRSLSEKFNAGIESMEGAALHYVCLQQKINFVQLRSISNSVGERDKQKWAMKEAITNLNIELKKLIDHFI</sequence>
<dbReference type="Pfam" id="PF01048">
    <property type="entry name" value="PNP_UDP_1"/>
    <property type="match status" value="1"/>
</dbReference>
<comment type="function">
    <text evidence="1">Catalyzes the hydrolysis of futalosine (FL) to dehypoxanthine futalosine (DHFL) and hypoxanthine, a step in the biosynthesis of menaquinone (MK, vitamin K2).</text>
</comment>
<dbReference type="GO" id="GO:0009234">
    <property type="term" value="P:menaquinone biosynthetic process"/>
    <property type="evidence" value="ECO:0007669"/>
    <property type="project" value="UniProtKB-UniRule"/>
</dbReference>
<dbReference type="Gene3D" id="3.40.50.1580">
    <property type="entry name" value="Nucleoside phosphorylase domain"/>
    <property type="match status" value="1"/>
</dbReference>
<keyword evidence="1" id="KW-0474">Menaquinone biosynthesis</keyword>
<dbReference type="EC" id="3.2.2.26" evidence="1 2"/>
<proteinExistence type="inferred from homology"/>
<dbReference type="InterPro" id="IPR035994">
    <property type="entry name" value="Nucleoside_phosphorylase_sf"/>
</dbReference>
<dbReference type="GO" id="GO:0009116">
    <property type="term" value="P:nucleoside metabolic process"/>
    <property type="evidence" value="ECO:0007669"/>
    <property type="project" value="InterPro"/>
</dbReference>
<gene>
    <name evidence="1 4" type="primary">mqnB</name>
    <name evidence="4" type="ORF">FW778_01135</name>
</gene>
<comment type="caution">
    <text evidence="4">The sequence shown here is derived from an EMBL/GenBank/DDBJ whole genome shotgun (WGS) entry which is preliminary data.</text>
</comment>
<keyword evidence="1 4" id="KW-0378">Hydrolase</keyword>
<evidence type="ECO:0000259" key="3">
    <source>
        <dbReference type="Pfam" id="PF01048"/>
    </source>
</evidence>